<evidence type="ECO:0000313" key="3">
    <source>
        <dbReference type="Proteomes" id="UP000192251"/>
    </source>
</evidence>
<keyword evidence="3" id="KW-1185">Reference proteome</keyword>
<reference evidence="2 3" key="1">
    <citation type="submission" date="2017-04" db="EMBL/GenBank/DDBJ databases">
        <title>The complete genome sequence of Streptomyces albolongus YIM 101047, the producer of novel bafilomycins and novel odoriferous sesquiterpenoids.</title>
        <authorList>
            <person name="Yin M."/>
            <person name="Jiang Y."/>
        </authorList>
    </citation>
    <scope>NUCLEOTIDE SEQUENCE [LARGE SCALE GENOMIC DNA]</scope>
    <source>
        <strain evidence="2 3">YIM 101047</strain>
    </source>
</reference>
<name>A0ABC8BMD7_9ACTN</name>
<gene>
    <name evidence="2" type="ORF">B7C62_02490</name>
</gene>
<feature type="region of interest" description="Disordered" evidence="1">
    <location>
        <begin position="69"/>
        <end position="95"/>
    </location>
</feature>
<evidence type="ECO:0000313" key="2">
    <source>
        <dbReference type="EMBL" id="ARF71247.1"/>
    </source>
</evidence>
<proteinExistence type="predicted"/>
<feature type="region of interest" description="Disordered" evidence="1">
    <location>
        <begin position="28"/>
        <end position="56"/>
    </location>
</feature>
<dbReference type="KEGG" id="kab:B7C62_02490"/>
<dbReference type="RefSeq" id="WP_084744633.1">
    <property type="nucleotide sequence ID" value="NZ_CP020563.1"/>
</dbReference>
<dbReference type="AlphaFoldDB" id="A0ABC8BMD7"/>
<sequence length="95" mass="10540">MYEGSIPLEDFLDTMNRLQADFERRLGGIESRTPPAPLVHAHTQERSSASAWAPEDGYRPLGIEAIWATARTSPDEGPNSPREHPSSRRWGAPAD</sequence>
<organism evidence="2 3">
    <name type="scientific">Kitasatospora albolonga</name>
    <dbReference type="NCBI Taxonomy" id="68173"/>
    <lineage>
        <taxon>Bacteria</taxon>
        <taxon>Bacillati</taxon>
        <taxon>Actinomycetota</taxon>
        <taxon>Actinomycetes</taxon>
        <taxon>Kitasatosporales</taxon>
        <taxon>Streptomycetaceae</taxon>
        <taxon>Kitasatospora</taxon>
    </lineage>
</organism>
<accession>A0ABC8BMD7</accession>
<dbReference type="EMBL" id="CP020563">
    <property type="protein sequence ID" value="ARF71247.1"/>
    <property type="molecule type" value="Genomic_DNA"/>
</dbReference>
<evidence type="ECO:0000256" key="1">
    <source>
        <dbReference type="SAM" id="MobiDB-lite"/>
    </source>
</evidence>
<protein>
    <submittedName>
        <fullName evidence="2">Uncharacterized protein</fullName>
    </submittedName>
</protein>
<dbReference type="Proteomes" id="UP000192251">
    <property type="component" value="Chromosome"/>
</dbReference>